<reference evidence="3 4" key="1">
    <citation type="journal article" date="2013" name="Genome Announc.">
        <title>Genome Sequence of Novosphingobium lindaniclasticum LE124T, Isolated from a Hexachlorocyclohexane Dumpsite.</title>
        <authorList>
            <person name="Saxena A."/>
            <person name="Nayyar N."/>
            <person name="Sangwan N."/>
            <person name="Kumari R."/>
            <person name="Khurana J.P."/>
            <person name="Lal R."/>
        </authorList>
    </citation>
    <scope>NUCLEOTIDE SEQUENCE [LARGE SCALE GENOMIC DNA]</scope>
    <source>
        <strain evidence="3 4">LE124</strain>
    </source>
</reference>
<sequence length="140" mass="14196">MRGLRTVLVAAFGAFALAGCAPQDGPQPPMPPAGGEPAQNQSYDDGLGRGMNAADRAACEAEGGTVQRRGRLGMEQCVHAYADAGKQCTDSAQCQGKCVGSAGAVSPDKAASGICQADDRLYGCYAEVRNGKAVAAICVD</sequence>
<protein>
    <recommendedName>
        <fullName evidence="5">Secreted protein</fullName>
    </recommendedName>
</protein>
<organism evidence="3 4">
    <name type="scientific">Novosphingobium lindaniclasticum LE124</name>
    <dbReference type="NCBI Taxonomy" id="1096930"/>
    <lineage>
        <taxon>Bacteria</taxon>
        <taxon>Pseudomonadati</taxon>
        <taxon>Pseudomonadota</taxon>
        <taxon>Alphaproteobacteria</taxon>
        <taxon>Sphingomonadales</taxon>
        <taxon>Sphingomonadaceae</taxon>
        <taxon>Novosphingobium</taxon>
    </lineage>
</organism>
<gene>
    <name evidence="3" type="ORF">L284_23105</name>
</gene>
<feature type="region of interest" description="Disordered" evidence="1">
    <location>
        <begin position="23"/>
        <end position="50"/>
    </location>
</feature>
<evidence type="ECO:0000256" key="2">
    <source>
        <dbReference type="SAM" id="SignalP"/>
    </source>
</evidence>
<dbReference type="EMBL" id="ATHL01000155">
    <property type="protein sequence ID" value="EQB07289.1"/>
    <property type="molecule type" value="Genomic_DNA"/>
</dbReference>
<dbReference type="PROSITE" id="PS51257">
    <property type="entry name" value="PROKAR_LIPOPROTEIN"/>
    <property type="match status" value="1"/>
</dbReference>
<evidence type="ECO:0008006" key="5">
    <source>
        <dbReference type="Google" id="ProtNLM"/>
    </source>
</evidence>
<dbReference type="PATRIC" id="fig|1096930.3.peg.4548"/>
<comment type="caution">
    <text evidence="3">The sequence shown here is derived from an EMBL/GenBank/DDBJ whole genome shotgun (WGS) entry which is preliminary data.</text>
</comment>
<feature type="signal peptide" evidence="2">
    <location>
        <begin position="1"/>
        <end position="18"/>
    </location>
</feature>
<accession>T0ICF7</accession>
<evidence type="ECO:0000256" key="1">
    <source>
        <dbReference type="SAM" id="MobiDB-lite"/>
    </source>
</evidence>
<dbReference type="eggNOG" id="ENOG5032ZRV">
    <property type="taxonomic scope" value="Bacteria"/>
</dbReference>
<evidence type="ECO:0000313" key="4">
    <source>
        <dbReference type="Proteomes" id="UP000015527"/>
    </source>
</evidence>
<evidence type="ECO:0000313" key="3">
    <source>
        <dbReference type="EMBL" id="EQB07289.1"/>
    </source>
</evidence>
<keyword evidence="2" id="KW-0732">Signal</keyword>
<keyword evidence="4" id="KW-1185">Reference proteome</keyword>
<proteinExistence type="predicted"/>
<name>T0ICF7_9SPHN</name>
<dbReference type="Proteomes" id="UP000015527">
    <property type="component" value="Unassembled WGS sequence"/>
</dbReference>
<feature type="compositionally biased region" description="Pro residues" evidence="1">
    <location>
        <begin position="25"/>
        <end position="34"/>
    </location>
</feature>
<dbReference type="RefSeq" id="WP_021236277.1">
    <property type="nucleotide sequence ID" value="NZ_ATHL01000155.1"/>
</dbReference>
<dbReference type="OrthoDB" id="8592692at2"/>
<feature type="chain" id="PRO_5004577123" description="Secreted protein" evidence="2">
    <location>
        <begin position="19"/>
        <end position="140"/>
    </location>
</feature>
<dbReference type="AlphaFoldDB" id="T0ICF7"/>